<feature type="region of interest" description="Disordered" evidence="1">
    <location>
        <begin position="70"/>
        <end position="97"/>
    </location>
</feature>
<accession>A0A401RK18</accession>
<feature type="compositionally biased region" description="Basic and acidic residues" evidence="1">
    <location>
        <begin position="86"/>
        <end position="97"/>
    </location>
</feature>
<dbReference type="EMBL" id="BEZZ01002977">
    <property type="protein sequence ID" value="GCC18511.1"/>
    <property type="molecule type" value="Genomic_DNA"/>
</dbReference>
<dbReference type="Proteomes" id="UP000287033">
    <property type="component" value="Unassembled WGS sequence"/>
</dbReference>
<proteinExistence type="predicted"/>
<evidence type="ECO:0000313" key="3">
    <source>
        <dbReference type="Proteomes" id="UP000287033"/>
    </source>
</evidence>
<protein>
    <submittedName>
        <fullName evidence="2">Uncharacterized protein</fullName>
    </submittedName>
</protein>
<keyword evidence="3" id="KW-1185">Reference proteome</keyword>
<gene>
    <name evidence="2" type="ORF">chiPu_0020820</name>
</gene>
<comment type="caution">
    <text evidence="2">The sequence shown here is derived from an EMBL/GenBank/DDBJ whole genome shotgun (WGS) entry which is preliminary data.</text>
</comment>
<reference evidence="2 3" key="1">
    <citation type="journal article" date="2018" name="Nat. Ecol. Evol.">
        <title>Shark genomes provide insights into elasmobranch evolution and the origin of vertebrates.</title>
        <authorList>
            <person name="Hara Y"/>
            <person name="Yamaguchi K"/>
            <person name="Onimaru K"/>
            <person name="Kadota M"/>
            <person name="Koyanagi M"/>
            <person name="Keeley SD"/>
            <person name="Tatsumi K"/>
            <person name="Tanaka K"/>
            <person name="Motone F"/>
            <person name="Kageyama Y"/>
            <person name="Nozu R"/>
            <person name="Adachi N"/>
            <person name="Nishimura O"/>
            <person name="Nakagawa R"/>
            <person name="Tanegashima C"/>
            <person name="Kiyatake I"/>
            <person name="Matsumoto R"/>
            <person name="Murakumo K"/>
            <person name="Nishida K"/>
            <person name="Terakita A"/>
            <person name="Kuratani S"/>
            <person name="Sato K"/>
            <person name="Hyodo S Kuraku.S."/>
        </authorList>
    </citation>
    <scope>NUCLEOTIDE SEQUENCE [LARGE SCALE GENOMIC DNA]</scope>
</reference>
<name>A0A401RK18_CHIPU</name>
<evidence type="ECO:0000256" key="1">
    <source>
        <dbReference type="SAM" id="MobiDB-lite"/>
    </source>
</evidence>
<evidence type="ECO:0000313" key="2">
    <source>
        <dbReference type="EMBL" id="GCC18511.1"/>
    </source>
</evidence>
<dbReference type="AlphaFoldDB" id="A0A401RK18"/>
<organism evidence="2 3">
    <name type="scientific">Chiloscyllium punctatum</name>
    <name type="common">Brownbanded bambooshark</name>
    <name type="synonym">Hemiscyllium punctatum</name>
    <dbReference type="NCBI Taxonomy" id="137246"/>
    <lineage>
        <taxon>Eukaryota</taxon>
        <taxon>Metazoa</taxon>
        <taxon>Chordata</taxon>
        <taxon>Craniata</taxon>
        <taxon>Vertebrata</taxon>
        <taxon>Chondrichthyes</taxon>
        <taxon>Elasmobranchii</taxon>
        <taxon>Galeomorphii</taxon>
        <taxon>Galeoidea</taxon>
        <taxon>Orectolobiformes</taxon>
        <taxon>Hemiscylliidae</taxon>
        <taxon>Chiloscyllium</taxon>
    </lineage>
</organism>
<sequence>MNLTWLAGSAEFTPLFSRSEAEVRFQILNCRGRGIYSHVSRSLIDLRNEKHAHCRCSAFADAVLRIRTNPKSRNENQNQVTTKKVKPMERLAQKKQLHESHSSSLYVCLSKEIA</sequence>
<feature type="compositionally biased region" description="Polar residues" evidence="1">
    <location>
        <begin position="70"/>
        <end position="82"/>
    </location>
</feature>